<dbReference type="Gene3D" id="3.90.870.10">
    <property type="entry name" value="DHBP synthase"/>
    <property type="match status" value="1"/>
</dbReference>
<organism evidence="2 3">
    <name type="scientific">Desulfatibacillum alkenivorans DSM 16219</name>
    <dbReference type="NCBI Taxonomy" id="1121393"/>
    <lineage>
        <taxon>Bacteria</taxon>
        <taxon>Pseudomonadati</taxon>
        <taxon>Thermodesulfobacteriota</taxon>
        <taxon>Desulfobacteria</taxon>
        <taxon>Desulfobacterales</taxon>
        <taxon>Desulfatibacillaceae</taxon>
        <taxon>Desulfatibacillum</taxon>
    </lineage>
</organism>
<dbReference type="RefSeq" id="WP_073474198.1">
    <property type="nucleotide sequence ID" value="NZ_FQZU01000005.1"/>
</dbReference>
<dbReference type="PANTHER" id="PTHR42828">
    <property type="entry name" value="DHBP SYNTHASE RIBB-LIKE ALPHA/BETA DOMAIN-CONTAINING PROTEIN"/>
    <property type="match status" value="1"/>
</dbReference>
<evidence type="ECO:0000313" key="2">
    <source>
        <dbReference type="EMBL" id="SHJ25595.1"/>
    </source>
</evidence>
<sequence>MLLPINPINPEFRKIAQVVEVLKRGGIIAYPTDTIYGIGCDIMNKKAIQKVYRLKQMESTQPLSFICSDLQNISDYAKVSNYAYKTMKRLLPGPYTFILEASKLVPKIMITKRKTAGIRVPEHAICMEIIKELGNPIISTSAADLNGNEFDDPSLLHDYYKNQIDLVIDGGPVSGRASSVVSLIDDEPEVLREGAGDVSLFE</sequence>
<dbReference type="GO" id="GO:0003725">
    <property type="term" value="F:double-stranded RNA binding"/>
    <property type="evidence" value="ECO:0007669"/>
    <property type="project" value="InterPro"/>
</dbReference>
<gene>
    <name evidence="2" type="ORF">SAMN02745216_01317</name>
</gene>
<dbReference type="Pfam" id="PF01300">
    <property type="entry name" value="Sua5_yciO_yrdC"/>
    <property type="match status" value="1"/>
</dbReference>
<dbReference type="NCBIfam" id="TIGR00057">
    <property type="entry name" value="L-threonylcarbamoyladenylate synthase"/>
    <property type="match status" value="1"/>
</dbReference>
<dbReference type="AlphaFoldDB" id="A0A1M6HTS6"/>
<feature type="domain" description="YrdC-like" evidence="1">
    <location>
        <begin position="12"/>
        <end position="196"/>
    </location>
</feature>
<evidence type="ECO:0000313" key="3">
    <source>
        <dbReference type="Proteomes" id="UP000183994"/>
    </source>
</evidence>
<name>A0A1M6HTS6_9BACT</name>
<dbReference type="Proteomes" id="UP000183994">
    <property type="component" value="Unassembled WGS sequence"/>
</dbReference>
<proteinExistence type="predicted"/>
<protein>
    <submittedName>
        <fullName evidence="2">Translation factor SUA5</fullName>
    </submittedName>
</protein>
<dbReference type="EMBL" id="FQZU01000005">
    <property type="protein sequence ID" value="SHJ25595.1"/>
    <property type="molecule type" value="Genomic_DNA"/>
</dbReference>
<accession>A0A1M6HTS6</accession>
<dbReference type="PROSITE" id="PS51163">
    <property type="entry name" value="YRDC"/>
    <property type="match status" value="1"/>
</dbReference>
<dbReference type="SUPFAM" id="SSF55821">
    <property type="entry name" value="YrdC/RibB"/>
    <property type="match status" value="1"/>
</dbReference>
<dbReference type="OrthoDB" id="9814580at2"/>
<dbReference type="InterPro" id="IPR052532">
    <property type="entry name" value="SUA5_domain"/>
</dbReference>
<dbReference type="InterPro" id="IPR006070">
    <property type="entry name" value="Sua5-like_dom"/>
</dbReference>
<dbReference type="InterPro" id="IPR017945">
    <property type="entry name" value="DHBP_synth_RibB-like_a/b_dom"/>
</dbReference>
<dbReference type="PANTHER" id="PTHR42828:SF3">
    <property type="entry name" value="THREONYLCARBAMOYL-AMP SYNTHASE"/>
    <property type="match status" value="1"/>
</dbReference>
<keyword evidence="3" id="KW-1185">Reference proteome</keyword>
<reference evidence="3" key="1">
    <citation type="submission" date="2016-11" db="EMBL/GenBank/DDBJ databases">
        <authorList>
            <person name="Varghese N."/>
            <person name="Submissions S."/>
        </authorList>
    </citation>
    <scope>NUCLEOTIDE SEQUENCE [LARGE SCALE GENOMIC DNA]</scope>
    <source>
        <strain evidence="3">DSM 16219</strain>
    </source>
</reference>
<evidence type="ECO:0000259" key="1">
    <source>
        <dbReference type="PROSITE" id="PS51163"/>
    </source>
</evidence>
<dbReference type="STRING" id="1121393.SAMN02745216_01317"/>